<keyword evidence="7" id="KW-0813">Transport</keyword>
<proteinExistence type="predicted"/>
<evidence type="ECO:0000256" key="2">
    <source>
        <dbReference type="ARBA" id="ARBA00022475"/>
    </source>
</evidence>
<evidence type="ECO:0000256" key="7">
    <source>
        <dbReference type="RuleBase" id="RU369079"/>
    </source>
</evidence>
<evidence type="ECO:0000256" key="8">
    <source>
        <dbReference type="SAM" id="Phobius"/>
    </source>
</evidence>
<dbReference type="Pfam" id="PF06808">
    <property type="entry name" value="DctM"/>
    <property type="match status" value="1"/>
</dbReference>
<protein>
    <submittedName>
        <fullName evidence="10">TRAP transporter large permease subunit</fullName>
    </submittedName>
</protein>
<name>A0ABW2J0Z7_9GAMM</name>
<comment type="function">
    <text evidence="7">Part of the tripartite ATP-independent periplasmic (TRAP) transport system.</text>
</comment>
<keyword evidence="3 7" id="KW-0997">Cell inner membrane</keyword>
<dbReference type="InterPro" id="IPR004681">
    <property type="entry name" value="TRAP_DctM"/>
</dbReference>
<evidence type="ECO:0000313" key="11">
    <source>
        <dbReference type="Proteomes" id="UP001596506"/>
    </source>
</evidence>
<keyword evidence="5 8" id="KW-1133">Transmembrane helix</keyword>
<organism evidence="10 11">
    <name type="scientific">Marinobacter aromaticivorans</name>
    <dbReference type="NCBI Taxonomy" id="1494078"/>
    <lineage>
        <taxon>Bacteria</taxon>
        <taxon>Pseudomonadati</taxon>
        <taxon>Pseudomonadota</taxon>
        <taxon>Gammaproteobacteria</taxon>
        <taxon>Pseudomonadales</taxon>
        <taxon>Marinobacteraceae</taxon>
        <taxon>Marinobacter</taxon>
    </lineage>
</organism>
<accession>A0ABW2J0Z7</accession>
<dbReference type="RefSeq" id="WP_264754782.1">
    <property type="nucleotide sequence ID" value="NZ_JBHTBD010000019.1"/>
</dbReference>
<evidence type="ECO:0000256" key="3">
    <source>
        <dbReference type="ARBA" id="ARBA00022519"/>
    </source>
</evidence>
<evidence type="ECO:0000259" key="9">
    <source>
        <dbReference type="Pfam" id="PF06808"/>
    </source>
</evidence>
<dbReference type="InterPro" id="IPR010656">
    <property type="entry name" value="DctM"/>
</dbReference>
<evidence type="ECO:0000256" key="4">
    <source>
        <dbReference type="ARBA" id="ARBA00022692"/>
    </source>
</evidence>
<dbReference type="PANTHER" id="PTHR33362:SF3">
    <property type="entry name" value="SIALIC ACID TRAP TRANSPORTER PERMEASE PROTEIN SIAT"/>
    <property type="match status" value="1"/>
</dbReference>
<keyword evidence="4 8" id="KW-0812">Transmembrane</keyword>
<comment type="caution">
    <text evidence="10">The sequence shown here is derived from an EMBL/GenBank/DDBJ whole genome shotgun (WGS) entry which is preliminary data.</text>
</comment>
<keyword evidence="6 8" id="KW-0472">Membrane</keyword>
<evidence type="ECO:0000256" key="1">
    <source>
        <dbReference type="ARBA" id="ARBA00004429"/>
    </source>
</evidence>
<feature type="transmembrane region" description="Helical" evidence="8">
    <location>
        <begin position="85"/>
        <end position="115"/>
    </location>
</feature>
<evidence type="ECO:0000256" key="6">
    <source>
        <dbReference type="ARBA" id="ARBA00023136"/>
    </source>
</evidence>
<feature type="domain" description="TRAP C4-dicarboxylate transport system permease DctM subunit" evidence="9">
    <location>
        <begin position="20"/>
        <end position="121"/>
    </location>
</feature>
<feature type="transmembrane region" description="Helical" evidence="8">
    <location>
        <begin position="31"/>
        <end position="64"/>
    </location>
</feature>
<reference evidence="11" key="1">
    <citation type="journal article" date="2019" name="Int. J. Syst. Evol. Microbiol.">
        <title>The Global Catalogue of Microorganisms (GCM) 10K type strain sequencing project: providing services to taxonomists for standard genome sequencing and annotation.</title>
        <authorList>
            <consortium name="The Broad Institute Genomics Platform"/>
            <consortium name="The Broad Institute Genome Sequencing Center for Infectious Disease"/>
            <person name="Wu L."/>
            <person name="Ma J."/>
        </authorList>
    </citation>
    <scope>NUCLEOTIDE SEQUENCE [LARGE SCALE GENOMIC DNA]</scope>
    <source>
        <strain evidence="11">CCUG 60559</strain>
    </source>
</reference>
<keyword evidence="11" id="KW-1185">Reference proteome</keyword>
<dbReference type="PANTHER" id="PTHR33362">
    <property type="entry name" value="SIALIC ACID TRAP TRANSPORTER PERMEASE PROTEIN SIAT-RELATED"/>
    <property type="match status" value="1"/>
</dbReference>
<sequence length="148" mass="15771">MKPSDAPVPDELRYTFKDKFKAGLKGWPALALMTIIIGGIYGGIFTATEAAAVSLAFVIIFGVVSRRLKWADFLSSLKETAYQTAALFFIAIGAKIFVSFVSLTGVTGAFVAFVAGLASGWNPGWCCSLSSSCMSDWECSWTPSAPCC</sequence>
<comment type="subcellular location">
    <subcellularLocation>
        <location evidence="1 7">Cell inner membrane</location>
        <topology evidence="1 7">Multi-pass membrane protein</topology>
    </subcellularLocation>
</comment>
<keyword evidence="2" id="KW-1003">Cell membrane</keyword>
<evidence type="ECO:0000313" key="10">
    <source>
        <dbReference type="EMBL" id="MFC7296741.1"/>
    </source>
</evidence>
<dbReference type="Proteomes" id="UP001596506">
    <property type="component" value="Unassembled WGS sequence"/>
</dbReference>
<gene>
    <name evidence="10" type="ORF">ACFQQA_18690</name>
</gene>
<evidence type="ECO:0000256" key="5">
    <source>
        <dbReference type="ARBA" id="ARBA00022989"/>
    </source>
</evidence>
<dbReference type="EMBL" id="JBHTBD010000019">
    <property type="protein sequence ID" value="MFC7296741.1"/>
    <property type="molecule type" value="Genomic_DNA"/>
</dbReference>